<sequence length="62" mass="6896">MPNSFGISINAPQATIILMPTTNSDIQNQLQQVLAYLNHSSSTKTRTNITHVKMHPYSRGNL</sequence>
<accession>A0A2I1GYR9</accession>
<dbReference type="EMBL" id="LLXI01001081">
    <property type="protein sequence ID" value="PKY51787.1"/>
    <property type="molecule type" value="Genomic_DNA"/>
</dbReference>
<dbReference type="AlphaFoldDB" id="A0A2I1GYR9"/>
<name>A0A2I1GYR9_9GLOM</name>
<dbReference type="Proteomes" id="UP000234323">
    <property type="component" value="Unassembled WGS sequence"/>
</dbReference>
<gene>
    <name evidence="1" type="ORF">RhiirA4_469022</name>
</gene>
<comment type="caution">
    <text evidence="1">The sequence shown here is derived from an EMBL/GenBank/DDBJ whole genome shotgun (WGS) entry which is preliminary data.</text>
</comment>
<organism evidence="1 2">
    <name type="scientific">Rhizophagus irregularis</name>
    <dbReference type="NCBI Taxonomy" id="588596"/>
    <lineage>
        <taxon>Eukaryota</taxon>
        <taxon>Fungi</taxon>
        <taxon>Fungi incertae sedis</taxon>
        <taxon>Mucoromycota</taxon>
        <taxon>Glomeromycotina</taxon>
        <taxon>Glomeromycetes</taxon>
        <taxon>Glomerales</taxon>
        <taxon>Glomeraceae</taxon>
        <taxon>Rhizophagus</taxon>
    </lineage>
</organism>
<evidence type="ECO:0000313" key="2">
    <source>
        <dbReference type="Proteomes" id="UP000234323"/>
    </source>
</evidence>
<evidence type="ECO:0000313" key="1">
    <source>
        <dbReference type="EMBL" id="PKY51787.1"/>
    </source>
</evidence>
<keyword evidence="2" id="KW-1185">Reference proteome</keyword>
<reference evidence="1 2" key="1">
    <citation type="submission" date="2015-10" db="EMBL/GenBank/DDBJ databases">
        <title>Genome analyses suggest a sexual origin of heterokaryosis in a supposedly ancient asexual fungus.</title>
        <authorList>
            <person name="Ropars J."/>
            <person name="Sedzielewska K."/>
            <person name="Noel J."/>
            <person name="Charron P."/>
            <person name="Farinelli L."/>
            <person name="Marton T."/>
            <person name="Kruger M."/>
            <person name="Pelin A."/>
            <person name="Brachmann A."/>
            <person name="Corradi N."/>
        </authorList>
    </citation>
    <scope>NUCLEOTIDE SEQUENCE [LARGE SCALE GENOMIC DNA]</scope>
    <source>
        <strain evidence="1 2">A4</strain>
    </source>
</reference>
<proteinExistence type="predicted"/>
<protein>
    <submittedName>
        <fullName evidence="1">Uncharacterized protein</fullName>
    </submittedName>
</protein>